<dbReference type="CDD" id="cd22345">
    <property type="entry name" value="PDDEXK_nuclease"/>
    <property type="match status" value="1"/>
</dbReference>
<protein>
    <submittedName>
        <fullName evidence="2">Cytoplasmic protein</fullName>
    </submittedName>
</protein>
<dbReference type="AlphaFoldDB" id="A0A3E2V6N8"/>
<dbReference type="Pfam" id="PF14511">
    <property type="entry name" value="RE_EcoO109I"/>
    <property type="match status" value="1"/>
</dbReference>
<accession>A0A3E2V6N8</accession>
<dbReference type="EMBL" id="QVEZ01000003">
    <property type="protein sequence ID" value="RGC06168.1"/>
    <property type="molecule type" value="Genomic_DNA"/>
</dbReference>
<dbReference type="InterPro" id="IPR011335">
    <property type="entry name" value="Restrct_endonuc-II-like"/>
</dbReference>
<sequence length="249" mass="27952">MLMSTLTPLNNSYDEAQVLAAVSVALTNFYTSLTQKLDEVNLTKILKRKNPYLYRAKGINNAVQVVDSILSAYVSSSEETIFGNTFFEPIAIVVSGGQKAVTEGVDITVDKDNTIYSIAVKSGTSVFNADSRKRQEQNFQSAQKRAQQAHRAFIPVVGYGYGKKKVSVQNEKFYKELAGKDFWEWLTGDASFYTKIIDYMGDRPDEFAASFEDAYNKARNRLVRDFTLKFCKEDGSIDWTKLIEANSGD</sequence>
<comment type="caution">
    <text evidence="2">The sequence shown here is derived from an EMBL/GenBank/DDBJ whole genome shotgun (WGS) entry which is preliminary data.</text>
</comment>
<dbReference type="SUPFAM" id="SSF52980">
    <property type="entry name" value="Restriction endonuclease-like"/>
    <property type="match status" value="1"/>
</dbReference>
<evidence type="ECO:0000313" key="3">
    <source>
        <dbReference type="Proteomes" id="UP000261079"/>
    </source>
</evidence>
<name>A0A3E2V6N8_9FIRM</name>
<evidence type="ECO:0000259" key="1">
    <source>
        <dbReference type="Pfam" id="PF14511"/>
    </source>
</evidence>
<dbReference type="Proteomes" id="UP000261079">
    <property type="component" value="Unassembled WGS sequence"/>
</dbReference>
<evidence type="ECO:0000313" key="2">
    <source>
        <dbReference type="EMBL" id="RGC06168.1"/>
    </source>
</evidence>
<dbReference type="InterPro" id="IPR032793">
    <property type="entry name" value="RE_EcoO109IR"/>
</dbReference>
<gene>
    <name evidence="2" type="ORF">DW905_07020</name>
</gene>
<reference evidence="2 3" key="1">
    <citation type="submission" date="2018-08" db="EMBL/GenBank/DDBJ databases">
        <title>A genome reference for cultivated species of the human gut microbiota.</title>
        <authorList>
            <person name="Zou Y."/>
            <person name="Xue W."/>
            <person name="Luo G."/>
        </authorList>
    </citation>
    <scope>NUCLEOTIDE SEQUENCE [LARGE SCALE GENOMIC DNA]</scope>
    <source>
        <strain evidence="2 3">AM42-11AC</strain>
    </source>
</reference>
<feature type="domain" description="Type II restriction endonuclease EcoO109IR" evidence="1">
    <location>
        <begin position="18"/>
        <end position="205"/>
    </location>
</feature>
<organism evidence="2 3">
    <name type="scientific">Faecalibacterium prausnitzii</name>
    <dbReference type="NCBI Taxonomy" id="853"/>
    <lineage>
        <taxon>Bacteria</taxon>
        <taxon>Bacillati</taxon>
        <taxon>Bacillota</taxon>
        <taxon>Clostridia</taxon>
        <taxon>Eubacteriales</taxon>
        <taxon>Oscillospiraceae</taxon>
        <taxon>Faecalibacterium</taxon>
    </lineage>
</organism>
<proteinExistence type="predicted"/>